<protein>
    <submittedName>
        <fullName evidence="2">Formylmethanofuran dehydrogenase</fullName>
    </submittedName>
</protein>
<evidence type="ECO:0000259" key="1">
    <source>
        <dbReference type="Pfam" id="PF02663"/>
    </source>
</evidence>
<dbReference type="Gene3D" id="3.30.1330.130">
    <property type="match status" value="1"/>
</dbReference>
<dbReference type="InterPro" id="IPR003814">
    <property type="entry name" value="FmdEsu_dom"/>
</dbReference>
<dbReference type="EMBL" id="CP075546">
    <property type="protein sequence ID" value="QVV90657.1"/>
    <property type="molecule type" value="Genomic_DNA"/>
</dbReference>
<dbReference type="SUPFAM" id="SSF143555">
    <property type="entry name" value="FwdE-like"/>
    <property type="match status" value="1"/>
</dbReference>
<accession>A0A8E7EIZ5</accession>
<sequence length="149" mass="16673">MIMKWHEHCHYMELPREYPVTELARFHGHLGPFIVIGYRMGRYALQNLGDNPFAIKASVYCSGTTPQSCLADGIQLGSGCTLGKGNIEIVKSDVVYSEFSSDGAKIRLKPLGLKQLPQDTPDYELEIEKYAADLYTLPDDQLFSVEVLS</sequence>
<keyword evidence="3" id="KW-1185">Reference proteome</keyword>
<evidence type="ECO:0000313" key="2">
    <source>
        <dbReference type="EMBL" id="QVV90657.1"/>
    </source>
</evidence>
<dbReference type="AlphaFoldDB" id="A0A8E7EIZ5"/>
<dbReference type="PANTHER" id="PTHR39418">
    <property type="entry name" value="DEHYDROGENASE-RELATED"/>
    <property type="match status" value="1"/>
</dbReference>
<dbReference type="PANTHER" id="PTHR39418:SF1">
    <property type="entry name" value="DEHYDROGENASE"/>
    <property type="match status" value="1"/>
</dbReference>
<dbReference type="KEGG" id="mrtj:KHC33_14890"/>
<dbReference type="InterPro" id="IPR053194">
    <property type="entry name" value="tRNA_methyltr_O"/>
</dbReference>
<dbReference type="Proteomes" id="UP000680656">
    <property type="component" value="Chromosome"/>
</dbReference>
<dbReference type="Pfam" id="PF02663">
    <property type="entry name" value="FmdE"/>
    <property type="match status" value="1"/>
</dbReference>
<proteinExistence type="predicted"/>
<gene>
    <name evidence="2" type="ORF">KHC33_14890</name>
</gene>
<evidence type="ECO:0000313" key="3">
    <source>
        <dbReference type="Proteomes" id="UP000680656"/>
    </source>
</evidence>
<reference evidence="2 3" key="1">
    <citation type="submission" date="2021-05" db="EMBL/GenBank/DDBJ databases">
        <title>A novel Methanospirillum isolate from a pyrite-forming mixed culture.</title>
        <authorList>
            <person name="Bunk B."/>
            <person name="Sproer C."/>
            <person name="Spring S."/>
            <person name="Pester M."/>
        </authorList>
    </citation>
    <scope>NUCLEOTIDE SEQUENCE [LARGE SCALE GENOMIC DNA]</scope>
    <source>
        <strain evidence="2 3">J.3.6.1-F.2.7.3</strain>
    </source>
</reference>
<name>A0A8E7EIZ5_9EURY</name>
<feature type="domain" description="Formylmethanofuran dehydrogenase subunit E" evidence="1">
    <location>
        <begin position="26"/>
        <end position="144"/>
    </location>
</feature>
<organism evidence="2 3">
    <name type="scientific">Methanospirillum purgamenti</name>
    <dbReference type="NCBI Taxonomy" id="2834276"/>
    <lineage>
        <taxon>Archaea</taxon>
        <taxon>Methanobacteriati</taxon>
        <taxon>Methanobacteriota</taxon>
        <taxon>Stenosarchaea group</taxon>
        <taxon>Methanomicrobia</taxon>
        <taxon>Methanomicrobiales</taxon>
        <taxon>Methanospirillaceae</taxon>
        <taxon>Methanospirillum</taxon>
    </lineage>
</organism>